<dbReference type="PROSITE" id="PS51257">
    <property type="entry name" value="PROKAR_LIPOPROTEIN"/>
    <property type="match status" value="1"/>
</dbReference>
<keyword evidence="9" id="KW-1185">Reference proteome</keyword>
<protein>
    <recommendedName>
        <fullName evidence="4">Probable endolytic peptidoglycan transglycosylase RlpA</fullName>
        <ecNumber evidence="4">4.2.2.-</ecNumber>
    </recommendedName>
</protein>
<evidence type="ECO:0000256" key="4">
    <source>
        <dbReference type="HAMAP-Rule" id="MF_02071"/>
    </source>
</evidence>
<keyword evidence="1 6" id="KW-0732">Signal</keyword>
<feature type="domain" description="SPOR" evidence="7">
    <location>
        <begin position="172"/>
        <end position="251"/>
    </location>
</feature>
<dbReference type="PROSITE" id="PS51724">
    <property type="entry name" value="SPOR"/>
    <property type="match status" value="1"/>
</dbReference>
<dbReference type="PANTHER" id="PTHR34183:SF1">
    <property type="entry name" value="ENDOLYTIC PEPTIDOGLYCAN TRANSGLYCOSYLASE RLPA"/>
    <property type="match status" value="1"/>
</dbReference>
<keyword evidence="4" id="KW-0472">Membrane</keyword>
<name>A0ABN6DYN1_9BACT</name>
<sequence>MKLKNFPLYCVVLVLLSACAGPQYDVRVIDTPQNRELKGHEKPYLVNGTRYDPLRSHQGFVEDGIASWYGEDFHGKKTSNGEIYDMYAMTAAHKTLPLGVYVKVHNKANGRETTVRVNDRGPFVQGRIIDLSFTAAKELGVVGPGTAPVRIEALGYQKTDQAGRVTYQHPKSYVVDSYAIQVAAFTVAENAQRMAADLKSRYGVSSVQQGWVGGKLFHRVRVGRYKTLEEAEAAKVDFEARGHRNSFVVAME</sequence>
<keyword evidence="2 4" id="KW-0456">Lyase</keyword>
<organism evidence="8 9">
    <name type="scientific">Desulfuromonas versatilis</name>
    <dbReference type="NCBI Taxonomy" id="2802975"/>
    <lineage>
        <taxon>Bacteria</taxon>
        <taxon>Pseudomonadati</taxon>
        <taxon>Thermodesulfobacteriota</taxon>
        <taxon>Desulfuromonadia</taxon>
        <taxon>Desulfuromonadales</taxon>
        <taxon>Desulfuromonadaceae</taxon>
        <taxon>Desulfuromonas</taxon>
    </lineage>
</organism>
<evidence type="ECO:0000256" key="6">
    <source>
        <dbReference type="SAM" id="SignalP"/>
    </source>
</evidence>
<accession>A0ABN6DYN1</accession>
<comment type="subcellular location">
    <subcellularLocation>
        <location evidence="4">Cell membrane</location>
        <topology evidence="4">Lipid-anchor</topology>
    </subcellularLocation>
</comment>
<reference evidence="8 9" key="1">
    <citation type="journal article" date="2016" name="C (Basel)">
        <title>Selective Growth of and Electricity Production by Marine Exoelectrogenic Bacteria in Self-Aggregated Hydrogel of Microbially Reduced Graphene Oxide.</title>
        <authorList>
            <person name="Yoshida N."/>
            <person name="Goto Y."/>
            <person name="Miyata Y."/>
        </authorList>
    </citation>
    <scope>NUCLEOTIDE SEQUENCE [LARGE SCALE GENOMIC DNA]</scope>
    <source>
        <strain evidence="8 9">NIT-T3</strain>
    </source>
</reference>
<dbReference type="Pfam" id="PF05036">
    <property type="entry name" value="SPOR"/>
    <property type="match status" value="1"/>
</dbReference>
<comment type="function">
    <text evidence="4">Lytic transglycosylase with a strong preference for naked glycan strands that lack stem peptides.</text>
</comment>
<dbReference type="InterPro" id="IPR034718">
    <property type="entry name" value="RlpA"/>
</dbReference>
<dbReference type="Gene3D" id="2.40.40.10">
    <property type="entry name" value="RlpA-like domain"/>
    <property type="match status" value="1"/>
</dbReference>
<comment type="similarity">
    <text evidence="4 5">Belongs to the RlpA family.</text>
</comment>
<dbReference type="InterPro" id="IPR009009">
    <property type="entry name" value="RlpA-like_DPBB"/>
</dbReference>
<evidence type="ECO:0000256" key="1">
    <source>
        <dbReference type="ARBA" id="ARBA00022729"/>
    </source>
</evidence>
<reference evidence="8 9" key="2">
    <citation type="journal article" date="2021" name="Int. J. Syst. Evol. Microbiol.">
        <title>Isolation and Polyphasic Characterization of Desulfuromonas versatilis sp. Nov., an Electrogenic Bacteria Capable of Versatile Metabolism Isolated from a Graphene Oxide-Reducing Enrichment Culture.</title>
        <authorList>
            <person name="Xie L."/>
            <person name="Yoshida N."/>
            <person name="Ishii S."/>
            <person name="Meng L."/>
        </authorList>
    </citation>
    <scope>NUCLEOTIDE SEQUENCE [LARGE SCALE GENOMIC DNA]</scope>
    <source>
        <strain evidence="8 9">NIT-T3</strain>
    </source>
</reference>
<evidence type="ECO:0000256" key="3">
    <source>
        <dbReference type="ARBA" id="ARBA00023316"/>
    </source>
</evidence>
<dbReference type="Pfam" id="PF03330">
    <property type="entry name" value="DPBB_1"/>
    <property type="match status" value="1"/>
</dbReference>
<evidence type="ECO:0000256" key="2">
    <source>
        <dbReference type="ARBA" id="ARBA00023239"/>
    </source>
</evidence>
<dbReference type="SUPFAM" id="SSF50685">
    <property type="entry name" value="Barwin-like endoglucanases"/>
    <property type="match status" value="1"/>
</dbReference>
<feature type="signal peptide" evidence="6">
    <location>
        <begin position="1"/>
        <end position="20"/>
    </location>
</feature>
<dbReference type="SUPFAM" id="SSF110997">
    <property type="entry name" value="Sporulation related repeat"/>
    <property type="match status" value="1"/>
</dbReference>
<dbReference type="CDD" id="cd22268">
    <property type="entry name" value="DPBB_RlpA-like"/>
    <property type="match status" value="1"/>
</dbReference>
<dbReference type="RefSeq" id="WP_221248660.1">
    <property type="nucleotide sequence ID" value="NZ_AP024355.1"/>
</dbReference>
<dbReference type="HAMAP" id="MF_02071">
    <property type="entry name" value="RlpA"/>
    <property type="match status" value="1"/>
</dbReference>
<keyword evidence="4" id="KW-0564">Palmitate</keyword>
<dbReference type="InterPro" id="IPR036908">
    <property type="entry name" value="RlpA-like_sf"/>
</dbReference>
<dbReference type="EMBL" id="AP024355">
    <property type="protein sequence ID" value="BCR05237.1"/>
    <property type="molecule type" value="Genomic_DNA"/>
</dbReference>
<feature type="chain" id="PRO_5045748596" description="Probable endolytic peptidoglycan transglycosylase RlpA" evidence="6">
    <location>
        <begin position="21"/>
        <end position="252"/>
    </location>
</feature>
<dbReference type="InterPro" id="IPR036680">
    <property type="entry name" value="SPOR-like_sf"/>
</dbReference>
<dbReference type="Gene3D" id="3.30.70.1070">
    <property type="entry name" value="Sporulation related repeat"/>
    <property type="match status" value="1"/>
</dbReference>
<dbReference type="Proteomes" id="UP001319827">
    <property type="component" value="Chromosome"/>
</dbReference>
<keyword evidence="4" id="KW-0449">Lipoprotein</keyword>
<dbReference type="NCBIfam" id="TIGR00413">
    <property type="entry name" value="rlpA"/>
    <property type="match status" value="1"/>
</dbReference>
<dbReference type="EC" id="4.2.2.-" evidence="4"/>
<dbReference type="InterPro" id="IPR012997">
    <property type="entry name" value="RplA"/>
</dbReference>
<gene>
    <name evidence="4" type="primary">rlpA</name>
    <name evidence="8" type="ORF">DESUT3_23060</name>
</gene>
<dbReference type="InterPro" id="IPR007730">
    <property type="entry name" value="SPOR-like_dom"/>
</dbReference>
<evidence type="ECO:0000313" key="9">
    <source>
        <dbReference type="Proteomes" id="UP001319827"/>
    </source>
</evidence>
<keyword evidence="3 4" id="KW-0961">Cell wall biogenesis/degradation</keyword>
<evidence type="ECO:0000256" key="5">
    <source>
        <dbReference type="RuleBase" id="RU003495"/>
    </source>
</evidence>
<dbReference type="PANTHER" id="PTHR34183">
    <property type="entry name" value="ENDOLYTIC PEPTIDOGLYCAN TRANSGLYCOSYLASE RLPA"/>
    <property type="match status" value="1"/>
</dbReference>
<proteinExistence type="inferred from homology"/>
<evidence type="ECO:0000313" key="8">
    <source>
        <dbReference type="EMBL" id="BCR05237.1"/>
    </source>
</evidence>
<keyword evidence="4" id="KW-1003">Cell membrane</keyword>
<evidence type="ECO:0000259" key="7">
    <source>
        <dbReference type="PROSITE" id="PS51724"/>
    </source>
</evidence>